<dbReference type="GO" id="GO:0000976">
    <property type="term" value="F:transcription cis-regulatory region binding"/>
    <property type="evidence" value="ECO:0007669"/>
    <property type="project" value="TreeGrafter"/>
</dbReference>
<dbReference type="GO" id="GO:0000156">
    <property type="term" value="F:phosphorelay response regulator activity"/>
    <property type="evidence" value="ECO:0007669"/>
    <property type="project" value="TreeGrafter"/>
</dbReference>
<dbReference type="PANTHER" id="PTHR48111">
    <property type="entry name" value="REGULATOR OF RPOS"/>
    <property type="match status" value="1"/>
</dbReference>
<dbReference type="InterPro" id="IPR009057">
    <property type="entry name" value="Homeodomain-like_sf"/>
</dbReference>
<dbReference type="Gene3D" id="1.10.10.60">
    <property type="entry name" value="Homeodomain-like"/>
    <property type="match status" value="1"/>
</dbReference>
<keyword evidence="5" id="KW-0804">Transcription</keyword>
<dbReference type="PANTHER" id="PTHR48111:SF1">
    <property type="entry name" value="TWO-COMPONENT RESPONSE REGULATOR ORR33"/>
    <property type="match status" value="1"/>
</dbReference>
<dbReference type="Gene3D" id="3.40.50.2300">
    <property type="match status" value="1"/>
</dbReference>
<dbReference type="AlphaFoldDB" id="A0A932GRT3"/>
<evidence type="ECO:0000259" key="7">
    <source>
        <dbReference type="PROSITE" id="PS50110"/>
    </source>
</evidence>
<dbReference type="Proteomes" id="UP000741360">
    <property type="component" value="Unassembled WGS sequence"/>
</dbReference>
<dbReference type="GO" id="GO:0032993">
    <property type="term" value="C:protein-DNA complex"/>
    <property type="evidence" value="ECO:0007669"/>
    <property type="project" value="TreeGrafter"/>
</dbReference>
<dbReference type="CDD" id="cd00156">
    <property type="entry name" value="REC"/>
    <property type="match status" value="1"/>
</dbReference>
<organism evidence="8 9">
    <name type="scientific">Tectimicrobiota bacterium</name>
    <dbReference type="NCBI Taxonomy" id="2528274"/>
    <lineage>
        <taxon>Bacteria</taxon>
        <taxon>Pseudomonadati</taxon>
        <taxon>Nitrospinota/Tectimicrobiota group</taxon>
        <taxon>Candidatus Tectimicrobiota</taxon>
    </lineage>
</organism>
<dbReference type="SUPFAM" id="SSF46689">
    <property type="entry name" value="Homeodomain-like"/>
    <property type="match status" value="1"/>
</dbReference>
<dbReference type="Pfam" id="PF00072">
    <property type="entry name" value="Response_reg"/>
    <property type="match status" value="1"/>
</dbReference>
<dbReference type="SUPFAM" id="SSF52172">
    <property type="entry name" value="CheY-like"/>
    <property type="match status" value="1"/>
</dbReference>
<evidence type="ECO:0000256" key="2">
    <source>
        <dbReference type="ARBA" id="ARBA00023012"/>
    </source>
</evidence>
<dbReference type="Pfam" id="PF02954">
    <property type="entry name" value="HTH_8"/>
    <property type="match status" value="1"/>
</dbReference>
<feature type="modified residue" description="4-aspartylphosphate" evidence="6">
    <location>
        <position position="56"/>
    </location>
</feature>
<evidence type="ECO:0000256" key="6">
    <source>
        <dbReference type="PROSITE-ProRule" id="PRU00169"/>
    </source>
</evidence>
<comment type="caution">
    <text evidence="8">The sequence shown here is derived from an EMBL/GenBank/DDBJ whole genome shotgun (WGS) entry which is preliminary data.</text>
</comment>
<keyword evidence="2" id="KW-0902">Two-component regulatory system</keyword>
<gene>
    <name evidence="8" type="ORF">HYY65_12070</name>
</gene>
<dbReference type="InterPro" id="IPR001789">
    <property type="entry name" value="Sig_transdc_resp-reg_receiver"/>
</dbReference>
<dbReference type="GO" id="GO:0006355">
    <property type="term" value="P:regulation of DNA-templated transcription"/>
    <property type="evidence" value="ECO:0007669"/>
    <property type="project" value="TreeGrafter"/>
</dbReference>
<accession>A0A932GRT3</accession>
<evidence type="ECO:0000256" key="5">
    <source>
        <dbReference type="ARBA" id="ARBA00023163"/>
    </source>
</evidence>
<dbReference type="InterPro" id="IPR002197">
    <property type="entry name" value="HTH_Fis"/>
</dbReference>
<keyword evidence="4" id="KW-0238">DNA-binding</keyword>
<dbReference type="PROSITE" id="PS50110">
    <property type="entry name" value="RESPONSE_REGULATORY"/>
    <property type="match status" value="1"/>
</dbReference>
<feature type="domain" description="Response regulatory" evidence="7">
    <location>
        <begin position="7"/>
        <end position="121"/>
    </location>
</feature>
<evidence type="ECO:0000256" key="1">
    <source>
        <dbReference type="ARBA" id="ARBA00022553"/>
    </source>
</evidence>
<dbReference type="InterPro" id="IPR011006">
    <property type="entry name" value="CheY-like_superfamily"/>
</dbReference>
<evidence type="ECO:0000256" key="4">
    <source>
        <dbReference type="ARBA" id="ARBA00023125"/>
    </source>
</evidence>
<dbReference type="InterPro" id="IPR039420">
    <property type="entry name" value="WalR-like"/>
</dbReference>
<evidence type="ECO:0000256" key="3">
    <source>
        <dbReference type="ARBA" id="ARBA00023015"/>
    </source>
</evidence>
<name>A0A932GRT3_UNCTE</name>
<dbReference type="PRINTS" id="PR01590">
    <property type="entry name" value="HTHFIS"/>
</dbReference>
<evidence type="ECO:0000313" key="9">
    <source>
        <dbReference type="Proteomes" id="UP000741360"/>
    </source>
</evidence>
<dbReference type="EMBL" id="JACPSX010000232">
    <property type="protein sequence ID" value="MBI3015765.1"/>
    <property type="molecule type" value="Genomic_DNA"/>
</dbReference>
<protein>
    <submittedName>
        <fullName evidence="8">Response regulator</fullName>
    </submittedName>
</protein>
<proteinExistence type="predicted"/>
<dbReference type="GO" id="GO:0005829">
    <property type="term" value="C:cytosol"/>
    <property type="evidence" value="ECO:0007669"/>
    <property type="project" value="TreeGrafter"/>
</dbReference>
<keyword evidence="3" id="KW-0805">Transcription regulation</keyword>
<dbReference type="SMART" id="SM00448">
    <property type="entry name" value="REC"/>
    <property type="match status" value="1"/>
</dbReference>
<sequence length="214" mass="24352">MPVKELHILLVENEPEICESAKRTLGNCSFQVSVANTYLQALRFLEKESCDVCLVDLSLAEMEGMEFLEAIFLRHPNIKVVLLTGHETVDKAIEATRKGAYDYVLKPIHPEELLLRLDRLRCFAELLEENRFLRQERTVGNLPAGICLPQQGNGLNPSSLKEAKSQFESDFLAHTLARCRGNISHSARVLKIARKNLQNKIKQFGLHPDLYRSR</sequence>
<reference evidence="8" key="1">
    <citation type="submission" date="2020-07" db="EMBL/GenBank/DDBJ databases">
        <title>Huge and variable diversity of episymbiotic CPR bacteria and DPANN archaea in groundwater ecosystems.</title>
        <authorList>
            <person name="He C.Y."/>
            <person name="Keren R."/>
            <person name="Whittaker M."/>
            <person name="Farag I.F."/>
            <person name="Doudna J."/>
            <person name="Cate J.H.D."/>
            <person name="Banfield J.F."/>
        </authorList>
    </citation>
    <scope>NUCLEOTIDE SEQUENCE</scope>
    <source>
        <strain evidence="8">NC_groundwater_717_Ag_S-0.2um_59_8</strain>
    </source>
</reference>
<evidence type="ECO:0000313" key="8">
    <source>
        <dbReference type="EMBL" id="MBI3015765.1"/>
    </source>
</evidence>
<keyword evidence="1 6" id="KW-0597">Phosphoprotein</keyword>